<evidence type="ECO:0000256" key="3">
    <source>
        <dbReference type="ARBA" id="ARBA00022475"/>
    </source>
</evidence>
<dbReference type="Proteomes" id="UP001139264">
    <property type="component" value="Unassembled WGS sequence"/>
</dbReference>
<comment type="caution">
    <text evidence="8">The sequence shown here is derived from an EMBL/GenBank/DDBJ whole genome shotgun (WGS) entry which is preliminary data.</text>
</comment>
<organism evidence="8 9">
    <name type="scientific">Arthrobacter gengyunqii</name>
    <dbReference type="NCBI Taxonomy" id="2886940"/>
    <lineage>
        <taxon>Bacteria</taxon>
        <taxon>Bacillati</taxon>
        <taxon>Actinomycetota</taxon>
        <taxon>Actinomycetes</taxon>
        <taxon>Micrococcales</taxon>
        <taxon>Micrococcaceae</taxon>
        <taxon>Arthrobacter</taxon>
    </lineage>
</organism>
<evidence type="ECO:0000256" key="1">
    <source>
        <dbReference type="ARBA" id="ARBA00004651"/>
    </source>
</evidence>
<gene>
    <name evidence="8" type="ORF">LJ751_15890</name>
</gene>
<dbReference type="Pfam" id="PF07681">
    <property type="entry name" value="DoxX"/>
    <property type="match status" value="1"/>
</dbReference>
<sequence length="176" mass="18476">MMDIGVIILRFILGAILLAHAGQKLFGWFGGNGFKRQAIVFEALGLKPGQVMVAMAGAMELAAASLLVLGLATPLGALIGSGTMLVAGLTMQTASGKFWNAAGGGEYPYVLFAFSAAVGILGGGRYSVDRLLTDRWPNLATWLEPFWIHALAIPLLALASALPFAMLVRRGRTVSS</sequence>
<keyword evidence="5 7" id="KW-1133">Transmembrane helix</keyword>
<protein>
    <submittedName>
        <fullName evidence="8">DoxX family protein</fullName>
    </submittedName>
</protein>
<evidence type="ECO:0000313" key="9">
    <source>
        <dbReference type="Proteomes" id="UP001139264"/>
    </source>
</evidence>
<dbReference type="GO" id="GO:0005886">
    <property type="term" value="C:plasma membrane"/>
    <property type="evidence" value="ECO:0007669"/>
    <property type="project" value="UniProtKB-SubCell"/>
</dbReference>
<dbReference type="EMBL" id="JAJFZP010000015">
    <property type="protein sequence ID" value="MCC3270815.1"/>
    <property type="molecule type" value="Genomic_DNA"/>
</dbReference>
<dbReference type="InterPro" id="IPR051907">
    <property type="entry name" value="DoxX-like_oxidoreductase"/>
</dbReference>
<evidence type="ECO:0000256" key="4">
    <source>
        <dbReference type="ARBA" id="ARBA00022692"/>
    </source>
</evidence>
<evidence type="ECO:0000256" key="5">
    <source>
        <dbReference type="ARBA" id="ARBA00022989"/>
    </source>
</evidence>
<keyword evidence="3" id="KW-1003">Cell membrane</keyword>
<accession>A0A9X1M4N3</accession>
<evidence type="ECO:0000256" key="2">
    <source>
        <dbReference type="ARBA" id="ARBA00006679"/>
    </source>
</evidence>
<feature type="transmembrane region" description="Helical" evidence="7">
    <location>
        <begin position="146"/>
        <end position="168"/>
    </location>
</feature>
<reference evidence="8" key="1">
    <citation type="submission" date="2021-10" db="EMBL/GenBank/DDBJ databases">
        <title>Novel species in genus Arthrobacter.</title>
        <authorList>
            <person name="Liu Y."/>
        </authorList>
    </citation>
    <scope>NUCLEOTIDE SEQUENCE</scope>
    <source>
        <strain evidence="8">Zg-Y809</strain>
    </source>
</reference>
<dbReference type="RefSeq" id="WP_227909110.1">
    <property type="nucleotide sequence ID" value="NZ_CP095461.1"/>
</dbReference>
<keyword evidence="6 7" id="KW-0472">Membrane</keyword>
<comment type="subcellular location">
    <subcellularLocation>
        <location evidence="1">Cell membrane</location>
        <topology evidence="1">Multi-pass membrane protein</topology>
    </subcellularLocation>
</comment>
<evidence type="ECO:0000256" key="6">
    <source>
        <dbReference type="ARBA" id="ARBA00023136"/>
    </source>
</evidence>
<dbReference type="PANTHER" id="PTHR33452:SF1">
    <property type="entry name" value="INNER MEMBRANE PROTEIN YPHA-RELATED"/>
    <property type="match status" value="1"/>
</dbReference>
<dbReference type="AlphaFoldDB" id="A0A9X1M4N3"/>
<feature type="transmembrane region" description="Helical" evidence="7">
    <location>
        <begin position="61"/>
        <end position="86"/>
    </location>
</feature>
<dbReference type="InterPro" id="IPR032808">
    <property type="entry name" value="DoxX"/>
</dbReference>
<feature type="transmembrane region" description="Helical" evidence="7">
    <location>
        <begin position="107"/>
        <end position="126"/>
    </location>
</feature>
<proteinExistence type="inferred from homology"/>
<name>A0A9X1M4N3_9MICC</name>
<comment type="similarity">
    <text evidence="2">Belongs to the DoxX family.</text>
</comment>
<keyword evidence="4 7" id="KW-0812">Transmembrane</keyword>
<evidence type="ECO:0000313" key="8">
    <source>
        <dbReference type="EMBL" id="MCC3270815.1"/>
    </source>
</evidence>
<evidence type="ECO:0000256" key="7">
    <source>
        <dbReference type="SAM" id="Phobius"/>
    </source>
</evidence>
<dbReference type="PANTHER" id="PTHR33452">
    <property type="entry name" value="OXIDOREDUCTASE CATD-RELATED"/>
    <property type="match status" value="1"/>
</dbReference>